<evidence type="ECO:0000313" key="2">
    <source>
        <dbReference type="Proteomes" id="UP000199305"/>
    </source>
</evidence>
<name>A0A1G9DPX6_9GAMM</name>
<accession>A0A1G9DPX6</accession>
<dbReference type="Proteomes" id="UP000199305">
    <property type="component" value="Unassembled WGS sequence"/>
</dbReference>
<proteinExistence type="predicted"/>
<keyword evidence="2" id="KW-1185">Reference proteome</keyword>
<dbReference type="AlphaFoldDB" id="A0A1G9DPX6"/>
<organism evidence="1 2">
    <name type="scientific">Microbulbifer yueqingensis</name>
    <dbReference type="NCBI Taxonomy" id="658219"/>
    <lineage>
        <taxon>Bacteria</taxon>
        <taxon>Pseudomonadati</taxon>
        <taxon>Pseudomonadota</taxon>
        <taxon>Gammaproteobacteria</taxon>
        <taxon>Cellvibrionales</taxon>
        <taxon>Microbulbiferaceae</taxon>
        <taxon>Microbulbifer</taxon>
    </lineage>
</organism>
<reference evidence="2" key="1">
    <citation type="submission" date="2016-10" db="EMBL/GenBank/DDBJ databases">
        <authorList>
            <person name="Varghese N."/>
            <person name="Submissions S."/>
        </authorList>
    </citation>
    <scope>NUCLEOTIDE SEQUENCE [LARGE SCALE GENOMIC DNA]</scope>
    <source>
        <strain evidence="2">CGMCC 1.10658</strain>
    </source>
</reference>
<protein>
    <submittedName>
        <fullName evidence="1">Uncharacterized protein</fullName>
    </submittedName>
</protein>
<dbReference type="STRING" id="658219.SAMN05216212_2907"/>
<dbReference type="EMBL" id="FNFH01000006">
    <property type="protein sequence ID" value="SDK65916.1"/>
    <property type="molecule type" value="Genomic_DNA"/>
</dbReference>
<evidence type="ECO:0000313" key="1">
    <source>
        <dbReference type="EMBL" id="SDK65916.1"/>
    </source>
</evidence>
<sequence length="49" mass="5000">MAGLAVTSGMRGFPGLQAMDAVDAMGRDGANPERIASGVGFILQYSVGR</sequence>
<gene>
    <name evidence="1" type="ORF">SAMN05216212_2907</name>
</gene>